<dbReference type="EMBL" id="FWFJ01000027">
    <property type="protein sequence ID" value="SLN58817.1"/>
    <property type="molecule type" value="Genomic_DNA"/>
</dbReference>
<sequence length="231" mass="25899">MEMKRRFPTEIADSEKIFYLTCWGGPSPTEDYVWFVNNSDETLDYVRPSSGGGATTDDDVIPMTQNPDSVEYLDVKPHEAVLIDVYDEIFDGDFVISWGVEVKSRSLGERHFASGLEKGSAPNVALYWSPLPEEIMKPDAPQEPVDPGNVAEAYRDSSKRSLTANIHFNKGNLLYGVDTELLNTCGLQLSKESLRDGHLTNYRFLNEEGVEIFRTLDLDRAMAFVHGLKAP</sequence>
<dbReference type="RefSeq" id="WP_085827671.1">
    <property type="nucleotide sequence ID" value="NZ_FWFJ01000027.1"/>
</dbReference>
<accession>A0A1X6ZQP4</accession>
<evidence type="ECO:0000313" key="2">
    <source>
        <dbReference type="Proteomes" id="UP000194012"/>
    </source>
</evidence>
<keyword evidence="2" id="KW-1185">Reference proteome</keyword>
<gene>
    <name evidence="1" type="ORF">ROG8370_02687</name>
</gene>
<dbReference type="OrthoDB" id="6214495at2"/>
<evidence type="ECO:0000313" key="1">
    <source>
        <dbReference type="EMBL" id="SLN58817.1"/>
    </source>
</evidence>
<reference evidence="2" key="1">
    <citation type="submission" date="2017-03" db="EMBL/GenBank/DDBJ databases">
        <authorList>
            <person name="Rodrigo-Torres L."/>
            <person name="Arahal R.D."/>
            <person name="Lucena T."/>
        </authorList>
    </citation>
    <scope>NUCLEOTIDE SEQUENCE [LARGE SCALE GENOMIC DNA]</scope>
    <source>
        <strain evidence="2">CECT 8370</strain>
    </source>
</reference>
<organism evidence="1 2">
    <name type="scientific">Roseovarius gaetbuli</name>
    <dbReference type="NCBI Taxonomy" id="1356575"/>
    <lineage>
        <taxon>Bacteria</taxon>
        <taxon>Pseudomonadati</taxon>
        <taxon>Pseudomonadota</taxon>
        <taxon>Alphaproteobacteria</taxon>
        <taxon>Rhodobacterales</taxon>
        <taxon>Roseobacteraceae</taxon>
        <taxon>Roseovarius</taxon>
    </lineage>
</organism>
<dbReference type="AlphaFoldDB" id="A0A1X6ZQP4"/>
<dbReference type="Proteomes" id="UP000194012">
    <property type="component" value="Unassembled WGS sequence"/>
</dbReference>
<protein>
    <submittedName>
        <fullName evidence="1">Uncharacterized protein</fullName>
    </submittedName>
</protein>
<name>A0A1X6ZQP4_9RHOB</name>
<proteinExistence type="predicted"/>